<protein>
    <submittedName>
        <fullName evidence="3">Endocytosis regulator</fullName>
    </submittedName>
</protein>
<evidence type="ECO:0000313" key="3">
    <source>
        <dbReference type="EMBL" id="KAL1618778.1"/>
    </source>
</evidence>
<dbReference type="Pfam" id="PF13002">
    <property type="entry name" value="LDB19"/>
    <property type="match status" value="1"/>
</dbReference>
<accession>A0ABR3SEL1</accession>
<evidence type="ECO:0000259" key="2">
    <source>
        <dbReference type="Pfam" id="PF13002"/>
    </source>
</evidence>
<feature type="region of interest" description="Disordered" evidence="1">
    <location>
        <begin position="248"/>
        <end position="286"/>
    </location>
</feature>
<dbReference type="EMBL" id="JAJVDC020000201">
    <property type="protein sequence ID" value="KAL1618778.1"/>
    <property type="molecule type" value="Genomic_DNA"/>
</dbReference>
<feature type="region of interest" description="Disordered" evidence="1">
    <location>
        <begin position="336"/>
        <end position="355"/>
    </location>
</feature>
<gene>
    <name evidence="3" type="primary">LDB19_2</name>
    <name evidence="3" type="ORF">SLS56_010424</name>
</gene>
<sequence length="443" mass="47068">MHLRIPNTPLTIVGDPCQASSVPFSGHVEVACRPAQQADISSIQLTLVRTTKIKKAADALLASRRRSFGNHSPTRDKRTSVEELQRWTIAYPPSAALTTVTTTTATRPGLIRRSSGDRNTVLVPFHIRIPGHLPATTTTPLGSTSYALAATALSASTGKPLLRTETPLTLRRALHLPLGPASVVLRRRFPESLVSTRLAVPGVVRAADAFTARLAVGGSVTRRGRTATHLALRRLDWRVEERTAVVVGGAAPSSPPPFSEVEAGSAGAAAERERERDRERDAQCSHVRKLAQGKWEGGGWTGNLDKLPAPAADGGDVEVEFHVAVPASAKALCSVDPRFGPPTTTTTTTGEPGGEHAAASLAVSHVLVLELITVELKYNVDSGELVNMYPFPQRKFGAVYDITVADWDYDGGGSSSSVQTLALPPCGEVLGERPPSYDSVAVM</sequence>
<comment type="caution">
    <text evidence="3">The sequence shown here is derived from an EMBL/GenBank/DDBJ whole genome shotgun (WGS) entry which is preliminary data.</text>
</comment>
<reference evidence="3 4" key="1">
    <citation type="submission" date="2024-02" db="EMBL/GenBank/DDBJ databases">
        <title>De novo assembly and annotation of 12 fungi associated with fruit tree decline syndrome in Ontario, Canada.</title>
        <authorList>
            <person name="Sulman M."/>
            <person name="Ellouze W."/>
            <person name="Ilyukhin E."/>
        </authorList>
    </citation>
    <scope>NUCLEOTIDE SEQUENCE [LARGE SCALE GENOMIC DNA]</scope>
    <source>
        <strain evidence="3 4">M1-105</strain>
    </source>
</reference>
<dbReference type="Proteomes" id="UP001521116">
    <property type="component" value="Unassembled WGS sequence"/>
</dbReference>
<feature type="compositionally biased region" description="Low complexity" evidence="1">
    <location>
        <begin position="259"/>
        <end position="269"/>
    </location>
</feature>
<feature type="compositionally biased region" description="Low complexity" evidence="1">
    <location>
        <begin position="341"/>
        <end position="355"/>
    </location>
</feature>
<proteinExistence type="predicted"/>
<evidence type="ECO:0000313" key="4">
    <source>
        <dbReference type="Proteomes" id="UP001521116"/>
    </source>
</evidence>
<organism evidence="3 4">
    <name type="scientific">Neofusicoccum ribis</name>
    <dbReference type="NCBI Taxonomy" id="45134"/>
    <lineage>
        <taxon>Eukaryota</taxon>
        <taxon>Fungi</taxon>
        <taxon>Dikarya</taxon>
        <taxon>Ascomycota</taxon>
        <taxon>Pezizomycotina</taxon>
        <taxon>Dothideomycetes</taxon>
        <taxon>Dothideomycetes incertae sedis</taxon>
        <taxon>Botryosphaeriales</taxon>
        <taxon>Botryosphaeriaceae</taxon>
        <taxon>Neofusicoccum</taxon>
    </lineage>
</organism>
<evidence type="ECO:0000256" key="1">
    <source>
        <dbReference type="SAM" id="MobiDB-lite"/>
    </source>
</evidence>
<dbReference type="InterPro" id="IPR024391">
    <property type="entry name" value="LDB19_N"/>
</dbReference>
<feature type="domain" description="LDB19 N-terminal" evidence="2">
    <location>
        <begin position="123"/>
        <end position="245"/>
    </location>
</feature>
<feature type="compositionally biased region" description="Basic and acidic residues" evidence="1">
    <location>
        <begin position="270"/>
        <end position="283"/>
    </location>
</feature>
<name>A0ABR3SEL1_9PEZI</name>
<keyword evidence="4" id="KW-1185">Reference proteome</keyword>